<protein>
    <recommendedName>
        <fullName evidence="5">PE-PGRS family protein</fullName>
    </recommendedName>
</protein>
<comment type="caution">
    <text evidence="3">The sequence shown here is derived from an EMBL/GenBank/DDBJ whole genome shotgun (WGS) entry which is preliminary data.</text>
</comment>
<dbReference type="PROSITE" id="PS51257">
    <property type="entry name" value="PROKAR_LIPOPROTEIN"/>
    <property type="match status" value="1"/>
</dbReference>
<evidence type="ECO:0000313" key="4">
    <source>
        <dbReference type="Proteomes" id="UP000440224"/>
    </source>
</evidence>
<feature type="chain" id="PRO_5026741191" description="PE-PGRS family protein" evidence="2">
    <location>
        <begin position="23"/>
        <end position="248"/>
    </location>
</feature>
<evidence type="ECO:0000256" key="2">
    <source>
        <dbReference type="SAM" id="SignalP"/>
    </source>
</evidence>
<evidence type="ECO:0000256" key="1">
    <source>
        <dbReference type="SAM" id="MobiDB-lite"/>
    </source>
</evidence>
<dbReference type="OrthoDB" id="5521496at2"/>
<dbReference type="EMBL" id="WJIE01000001">
    <property type="protein sequence ID" value="MRG91232.1"/>
    <property type="molecule type" value="Genomic_DNA"/>
</dbReference>
<accession>A0A6N7PGJ5</accession>
<reference evidence="3 4" key="1">
    <citation type="submission" date="2019-10" db="EMBL/GenBank/DDBJ databases">
        <title>A soil myxobacterium in the family Polyangiaceae.</title>
        <authorList>
            <person name="Li Y."/>
            <person name="Wang J."/>
        </authorList>
    </citation>
    <scope>NUCLEOTIDE SEQUENCE [LARGE SCALE GENOMIC DNA]</scope>
    <source>
        <strain evidence="3 4">DSM 14734</strain>
    </source>
</reference>
<keyword evidence="4" id="KW-1185">Reference proteome</keyword>
<feature type="signal peptide" evidence="2">
    <location>
        <begin position="1"/>
        <end position="22"/>
    </location>
</feature>
<keyword evidence="2" id="KW-0732">Signal</keyword>
<organism evidence="3 4">
    <name type="scientific">Polyangium spumosum</name>
    <dbReference type="NCBI Taxonomy" id="889282"/>
    <lineage>
        <taxon>Bacteria</taxon>
        <taxon>Pseudomonadati</taxon>
        <taxon>Myxococcota</taxon>
        <taxon>Polyangia</taxon>
        <taxon>Polyangiales</taxon>
        <taxon>Polyangiaceae</taxon>
        <taxon>Polyangium</taxon>
    </lineage>
</organism>
<dbReference type="RefSeq" id="WP_153818054.1">
    <property type="nucleotide sequence ID" value="NZ_WJIE01000001.1"/>
</dbReference>
<proteinExistence type="predicted"/>
<feature type="compositionally biased region" description="Gly residues" evidence="1">
    <location>
        <begin position="35"/>
        <end position="88"/>
    </location>
</feature>
<dbReference type="AlphaFoldDB" id="A0A6N7PGJ5"/>
<feature type="compositionally biased region" description="Low complexity" evidence="1">
    <location>
        <begin position="89"/>
        <end position="110"/>
    </location>
</feature>
<sequence length="248" mass="23949">MERASLRSFGLASLFVLGTAMAACGTDTTGLFASGGQGSGASGGAGPGGGGQGGAGQGGAGQGGAGNNGGAGQGGAGNNGGAGQGGAGPSSSSASSSSASSSSAQSSSSGMMPPPVMVACGAVTCPVENEGACCWHDAQSQGECVNGPENNDGCNTSSSGRETRIECQLPQDCPAGTVCCADLNQSQGGNWYSLTRCADTCTYGPQRVVCDPQAPDSDCPVVQTQNGPVQTNCEPSTILPDGYQICRL</sequence>
<dbReference type="Proteomes" id="UP000440224">
    <property type="component" value="Unassembled WGS sequence"/>
</dbReference>
<evidence type="ECO:0000313" key="3">
    <source>
        <dbReference type="EMBL" id="MRG91232.1"/>
    </source>
</evidence>
<evidence type="ECO:0008006" key="5">
    <source>
        <dbReference type="Google" id="ProtNLM"/>
    </source>
</evidence>
<gene>
    <name evidence="3" type="ORF">GF068_04745</name>
</gene>
<feature type="region of interest" description="Disordered" evidence="1">
    <location>
        <begin position="35"/>
        <end position="111"/>
    </location>
</feature>
<name>A0A6N7PGJ5_9BACT</name>